<dbReference type="PANTHER" id="PTHR34060">
    <property type="entry name" value="POLYKETIDE CYCLASE / DEHYDRASE AND LIPID TRANSPORT PROTEIN"/>
    <property type="match status" value="1"/>
</dbReference>
<feature type="compositionally biased region" description="Polar residues" evidence="2">
    <location>
        <begin position="92"/>
        <end position="101"/>
    </location>
</feature>
<gene>
    <name evidence="3" type="ORF">ACOF00016_LOCUS18765</name>
</gene>
<protein>
    <recommendedName>
        <fullName evidence="4">Coenzyme Q-binding protein COQ10 START domain-containing protein</fullName>
    </recommendedName>
</protein>
<keyword evidence="1" id="KW-0175">Coiled coil</keyword>
<proteinExistence type="predicted"/>
<feature type="region of interest" description="Disordered" evidence="2">
    <location>
        <begin position="1"/>
        <end position="31"/>
    </location>
</feature>
<evidence type="ECO:0000313" key="3">
    <source>
        <dbReference type="EMBL" id="CAE0422187.1"/>
    </source>
</evidence>
<accession>A0A7S3LG31</accession>
<sequence length="565" mass="62373">MKANNANKTRTAATTTTATPHPTTTSRRCGSRRTATVGLTFYCLVAASSLSSVDGFLLSSPSQPTIVLERRHLETSVAALLATPVRVNPQRTRLSTTKLFQSSSNNNNDNTRINGNNNSSQESQAEVTRRRRIRSLVRDIAKRVVPRAITSYAQPDAVAAVLKEATFRAVDDAIHHRDSTRTNTSDKNAMSGKLILSRRMEEGELEGLIATAFVPVEKSLDDLEANLVQARESLSAAKDQAKRAVTVVQAAALAQVEGAASAVKKAEDVASRKAVAEMYATANQVDVESLAYEDVDFAASEMAPPFLDDDQCLVPGEPIVRVEKAPENSRRIFAGIDIMASVDTVWSVLTDYENLQNVVPNLEVNEVLKMYEGKNDASEIEIDETADELDQCKEMANQLKGAVLKQVGKATVAGLKFSARTTLEVREWPQGLPDFAHFYDEMWEGRSRQDRAQDFAKIPLQRYSFPRPFAISKLPTRDITMQSVPDDDGEFRMYQGVWRLQPLPGCTPGRGLSAMRLTYAVEVSPRAYLPVQLIEGRVAKDLCANLMAIRKYVTKQELQKSVSNW</sequence>
<evidence type="ECO:0008006" key="4">
    <source>
        <dbReference type="Google" id="ProtNLM"/>
    </source>
</evidence>
<dbReference type="AlphaFoldDB" id="A0A7S3LG31"/>
<feature type="compositionally biased region" description="Low complexity" evidence="2">
    <location>
        <begin position="102"/>
        <end position="120"/>
    </location>
</feature>
<dbReference type="PANTHER" id="PTHR34060:SF1">
    <property type="entry name" value="POLYKETIDE CYCLASE _ DEHYDRASE AND LIPID TRANSPORT PROTEIN"/>
    <property type="match status" value="1"/>
</dbReference>
<reference evidence="3" key="1">
    <citation type="submission" date="2021-01" db="EMBL/GenBank/DDBJ databases">
        <authorList>
            <person name="Corre E."/>
            <person name="Pelletier E."/>
            <person name="Niang G."/>
            <person name="Scheremetjew M."/>
            <person name="Finn R."/>
            <person name="Kale V."/>
            <person name="Holt S."/>
            <person name="Cochrane G."/>
            <person name="Meng A."/>
            <person name="Brown T."/>
            <person name="Cohen L."/>
        </authorList>
    </citation>
    <scope>NUCLEOTIDE SEQUENCE</scope>
    <source>
        <strain evidence="3">CCMP127</strain>
    </source>
</reference>
<organism evidence="3">
    <name type="scientific">Amphora coffeiformis</name>
    <dbReference type="NCBI Taxonomy" id="265554"/>
    <lineage>
        <taxon>Eukaryota</taxon>
        <taxon>Sar</taxon>
        <taxon>Stramenopiles</taxon>
        <taxon>Ochrophyta</taxon>
        <taxon>Bacillariophyta</taxon>
        <taxon>Bacillariophyceae</taxon>
        <taxon>Bacillariophycidae</taxon>
        <taxon>Thalassiophysales</taxon>
        <taxon>Catenulaceae</taxon>
        <taxon>Amphora</taxon>
    </lineage>
</organism>
<feature type="region of interest" description="Disordered" evidence="2">
    <location>
        <begin position="92"/>
        <end position="130"/>
    </location>
</feature>
<name>A0A7S3LG31_9STRA</name>
<dbReference type="EMBL" id="HBIM01025252">
    <property type="protein sequence ID" value="CAE0422187.1"/>
    <property type="molecule type" value="Transcribed_RNA"/>
</dbReference>
<evidence type="ECO:0000256" key="1">
    <source>
        <dbReference type="SAM" id="Coils"/>
    </source>
</evidence>
<feature type="coiled-coil region" evidence="1">
    <location>
        <begin position="368"/>
        <end position="402"/>
    </location>
</feature>
<evidence type="ECO:0000256" key="2">
    <source>
        <dbReference type="SAM" id="MobiDB-lite"/>
    </source>
</evidence>
<dbReference type="InterPro" id="IPR023393">
    <property type="entry name" value="START-like_dom_sf"/>
</dbReference>
<dbReference type="SUPFAM" id="SSF55961">
    <property type="entry name" value="Bet v1-like"/>
    <property type="match status" value="1"/>
</dbReference>
<dbReference type="Gene3D" id="3.30.530.20">
    <property type="match status" value="2"/>
</dbReference>